<accession>A0AAD3T6F7</accession>
<dbReference type="Proteomes" id="UP001279734">
    <property type="component" value="Unassembled WGS sequence"/>
</dbReference>
<name>A0AAD3T6F7_NEPGR</name>
<keyword evidence="2" id="KW-1185">Reference proteome</keyword>
<reference evidence="1" key="1">
    <citation type="submission" date="2023-05" db="EMBL/GenBank/DDBJ databases">
        <title>Nepenthes gracilis genome sequencing.</title>
        <authorList>
            <person name="Fukushima K."/>
        </authorList>
    </citation>
    <scope>NUCLEOTIDE SEQUENCE</scope>
    <source>
        <strain evidence="1">SING2019-196</strain>
    </source>
</reference>
<gene>
    <name evidence="1" type="ORF">Nepgr_024705</name>
</gene>
<evidence type="ECO:0000313" key="2">
    <source>
        <dbReference type="Proteomes" id="UP001279734"/>
    </source>
</evidence>
<dbReference type="EMBL" id="BSYO01000025">
    <property type="protein sequence ID" value="GMH22862.1"/>
    <property type="molecule type" value="Genomic_DNA"/>
</dbReference>
<dbReference type="AlphaFoldDB" id="A0AAD3T6F7"/>
<organism evidence="1 2">
    <name type="scientific">Nepenthes gracilis</name>
    <name type="common">Slender pitcher plant</name>
    <dbReference type="NCBI Taxonomy" id="150966"/>
    <lineage>
        <taxon>Eukaryota</taxon>
        <taxon>Viridiplantae</taxon>
        <taxon>Streptophyta</taxon>
        <taxon>Embryophyta</taxon>
        <taxon>Tracheophyta</taxon>
        <taxon>Spermatophyta</taxon>
        <taxon>Magnoliopsida</taxon>
        <taxon>eudicotyledons</taxon>
        <taxon>Gunneridae</taxon>
        <taxon>Pentapetalae</taxon>
        <taxon>Caryophyllales</taxon>
        <taxon>Nepenthaceae</taxon>
        <taxon>Nepenthes</taxon>
    </lineage>
</organism>
<protein>
    <submittedName>
        <fullName evidence="1">Uncharacterized protein</fullName>
    </submittedName>
</protein>
<comment type="caution">
    <text evidence="1">The sequence shown here is derived from an EMBL/GenBank/DDBJ whole genome shotgun (WGS) entry which is preliminary data.</text>
</comment>
<proteinExistence type="predicted"/>
<evidence type="ECO:0000313" key="1">
    <source>
        <dbReference type="EMBL" id="GMH22862.1"/>
    </source>
</evidence>
<sequence length="231" mass="24835">MGPIPSKISIKADEDVLAKDVIVVDYQWKPKHQGNGRPANQKITSKSTAAKQAVVNLNPDVVSVTSTEPEASNAFEKVPVDSISISPKEKVEILVNSMPASGSEIGPISLPLQADVNPLSDPDAVGSVADSLGLQFEPMTLFKSSEGNPVISPTRSPNGIPLDVCSDLTPNSIARITRKYHLDQSDLDEEPVKSMVFESGVHGFRDWPCPETKIQSVGIFGPVLVCFFQKD</sequence>